<evidence type="ECO:0000313" key="4">
    <source>
        <dbReference type="Proteomes" id="UP000659047"/>
    </source>
</evidence>
<protein>
    <submittedName>
        <fullName evidence="3">Regulator</fullName>
    </submittedName>
</protein>
<dbReference type="InterPro" id="IPR036388">
    <property type="entry name" value="WH-like_DNA-bd_sf"/>
</dbReference>
<dbReference type="InterPro" id="IPR036390">
    <property type="entry name" value="WH_DNA-bd_sf"/>
</dbReference>
<comment type="caution">
    <text evidence="3">The sequence shown here is derived from an EMBL/GenBank/DDBJ whole genome shotgun (WGS) entry which is preliminary data.</text>
</comment>
<evidence type="ECO:0000256" key="1">
    <source>
        <dbReference type="ARBA" id="ARBA00023015"/>
    </source>
</evidence>
<gene>
    <name evidence="3" type="ORF">JJB97_07000</name>
</gene>
<accession>A0A8K0V4W1</accession>
<proteinExistence type="predicted"/>
<name>A0A8K0V4W1_9ENTR</name>
<keyword evidence="1" id="KW-0805">Transcription regulation</keyword>
<organism evidence="3 4">
    <name type="scientific">Tenebrionibacter intestinalis</name>
    <dbReference type="NCBI Taxonomy" id="2799638"/>
    <lineage>
        <taxon>Bacteria</taxon>
        <taxon>Pseudomonadati</taxon>
        <taxon>Pseudomonadota</taxon>
        <taxon>Gammaproteobacteria</taxon>
        <taxon>Enterobacterales</taxon>
        <taxon>Enterobacteriaceae</taxon>
        <taxon>Tenebrionibacter/Tenebrionicola group</taxon>
        <taxon>Tenebrionibacter</taxon>
    </lineage>
</organism>
<dbReference type="InterPro" id="IPR006793">
    <property type="entry name" value="FaeA"/>
</dbReference>
<evidence type="ECO:0000256" key="2">
    <source>
        <dbReference type="ARBA" id="ARBA00023163"/>
    </source>
</evidence>
<dbReference type="Proteomes" id="UP000659047">
    <property type="component" value="Unassembled WGS sequence"/>
</dbReference>
<reference evidence="3" key="1">
    <citation type="submission" date="2021-01" db="EMBL/GenBank/DDBJ databases">
        <title>Intestinitalea alba gen. nov., sp. nov., a novel genus of the family Enterobacteriaceae, isolated from the gut of the plastic-eating mealworm Tenebrio molitor L.</title>
        <authorList>
            <person name="Yang Y."/>
        </authorList>
    </citation>
    <scope>NUCLEOTIDE SEQUENCE</scope>
    <source>
        <strain evidence="3">BIT-L3</strain>
    </source>
</reference>
<keyword evidence="4" id="KW-1185">Reference proteome</keyword>
<keyword evidence="2" id="KW-0804">Transcription</keyword>
<evidence type="ECO:0000313" key="3">
    <source>
        <dbReference type="EMBL" id="MBK4715079.1"/>
    </source>
</evidence>
<dbReference type="EMBL" id="JAEPBH010000014">
    <property type="protein sequence ID" value="MBK4715079.1"/>
    <property type="molecule type" value="Genomic_DNA"/>
</dbReference>
<dbReference type="Gene3D" id="1.10.10.10">
    <property type="entry name" value="Winged helix-like DNA-binding domain superfamily/Winged helix DNA-binding domain"/>
    <property type="match status" value="1"/>
</dbReference>
<dbReference type="AlphaFoldDB" id="A0A8K0V4W1"/>
<dbReference type="SUPFAM" id="SSF46785">
    <property type="entry name" value="Winged helix' DNA-binding domain"/>
    <property type="match status" value="1"/>
</dbReference>
<sequence length="102" mass="11647">MKLVSFTEYSDKSLKRSSAPLDSLRTLATAMGINNHAAVNVPEQEIILQLLKEHGDKGLSTRELANCCGMSIYKIRHLLLPLEKYGQVSRNKMQKHHRWFLP</sequence>
<dbReference type="Pfam" id="PF04703">
    <property type="entry name" value="FaeA"/>
    <property type="match status" value="1"/>
</dbReference>
<dbReference type="GO" id="GO:0006355">
    <property type="term" value="P:regulation of DNA-templated transcription"/>
    <property type="evidence" value="ECO:0007669"/>
    <property type="project" value="InterPro"/>
</dbReference>